<protein>
    <submittedName>
        <fullName evidence="1">Uncharacterized protein</fullName>
    </submittedName>
</protein>
<sequence length="587" mass="66288">MYNVTSSDMLQLVVLVPDKGYAIKNYVWPEDVAGSVNVDDTSHYTFWTAVMAYNGTHSAWREGPRLGPRIPPQQKEYIIRINETYEDSSYVRVNFKWSTRDIDDVLEKDTTYTVANGCFNKKDTEDHIKIKAGKTPSFTIGVSPGDKCTFTVIGPDGSGERQYKVAVASPSNAAWDVRVRWKRPPRDPESYQVVLVHANFTTYVTELGNATLATFHNVTAHGYHRVSLIAKFGKIEAYAAGPTVFIPLLSSLLALMLILTSLLGIVTWYRRRRNQHILHLYQEEDPVDYSKKLFSETTTDSLVSEDGWEVRPEKLLLHEVIGEGAFGVVRRGTLVPSKETTHLATRCSWDVMLSKRNAKYYNNNSQTSNYRNDLFKSKSQEQSKLVVNKLYDLNGICDAELTYVDLLSFCRQIAMGMEFLASNRVVHRDLAARNVLVTSDRTLKIADFGLSRDIYQENQYKQKGNGKMPIKYELMVSCWRARPRERPTFGELHAALDAMLHGACAEQYLALDLDAGAGDDKPDETRGRYTRFMEFARGKRRHGSCCEALRSHNHYSSPPTPPAPAPPPTPPALAPPRFAPPTPNHHL</sequence>
<gene>
    <name evidence="1" type="ORF">MSG28_008478</name>
</gene>
<dbReference type="Proteomes" id="UP001064048">
    <property type="component" value="Chromosome 14"/>
</dbReference>
<reference evidence="1 2" key="1">
    <citation type="journal article" date="2022" name="Genome Biol. Evol.">
        <title>The Spruce Budworm Genome: Reconstructing the Evolutionary History of Antifreeze Proteins.</title>
        <authorList>
            <person name="Beliveau C."/>
            <person name="Gagne P."/>
            <person name="Picq S."/>
            <person name="Vernygora O."/>
            <person name="Keeling C.I."/>
            <person name="Pinkney K."/>
            <person name="Doucet D."/>
            <person name="Wen F."/>
            <person name="Johnston J.S."/>
            <person name="Maaroufi H."/>
            <person name="Boyle B."/>
            <person name="Laroche J."/>
            <person name="Dewar K."/>
            <person name="Juretic N."/>
            <person name="Blackburn G."/>
            <person name="Nisole A."/>
            <person name="Brunet B."/>
            <person name="Brandao M."/>
            <person name="Lumley L."/>
            <person name="Duan J."/>
            <person name="Quan G."/>
            <person name="Lucarotti C.J."/>
            <person name="Roe A.D."/>
            <person name="Sperling F.A.H."/>
            <person name="Levesque R.C."/>
            <person name="Cusson M."/>
        </authorList>
    </citation>
    <scope>NUCLEOTIDE SEQUENCE [LARGE SCALE GENOMIC DNA]</scope>
    <source>
        <strain evidence="1">Glfc:IPQL:Cfum</strain>
    </source>
</reference>
<proteinExistence type="predicted"/>
<keyword evidence="2" id="KW-1185">Reference proteome</keyword>
<name>A0ACC0J6B0_CHOFU</name>
<accession>A0ACC0J6B0</accession>
<organism evidence="1 2">
    <name type="scientific">Choristoneura fumiferana</name>
    <name type="common">Spruce budworm moth</name>
    <name type="synonym">Archips fumiferana</name>
    <dbReference type="NCBI Taxonomy" id="7141"/>
    <lineage>
        <taxon>Eukaryota</taxon>
        <taxon>Metazoa</taxon>
        <taxon>Ecdysozoa</taxon>
        <taxon>Arthropoda</taxon>
        <taxon>Hexapoda</taxon>
        <taxon>Insecta</taxon>
        <taxon>Pterygota</taxon>
        <taxon>Neoptera</taxon>
        <taxon>Endopterygota</taxon>
        <taxon>Lepidoptera</taxon>
        <taxon>Glossata</taxon>
        <taxon>Ditrysia</taxon>
        <taxon>Tortricoidea</taxon>
        <taxon>Tortricidae</taxon>
        <taxon>Tortricinae</taxon>
        <taxon>Choristoneura</taxon>
    </lineage>
</organism>
<dbReference type="EMBL" id="CM046114">
    <property type="protein sequence ID" value="KAI8419845.1"/>
    <property type="molecule type" value="Genomic_DNA"/>
</dbReference>
<evidence type="ECO:0000313" key="2">
    <source>
        <dbReference type="Proteomes" id="UP001064048"/>
    </source>
</evidence>
<comment type="caution">
    <text evidence="1">The sequence shown here is derived from an EMBL/GenBank/DDBJ whole genome shotgun (WGS) entry which is preliminary data.</text>
</comment>
<evidence type="ECO:0000313" key="1">
    <source>
        <dbReference type="EMBL" id="KAI8419845.1"/>
    </source>
</evidence>